<dbReference type="SMART" id="SM00173">
    <property type="entry name" value="RAS"/>
    <property type="match status" value="1"/>
</dbReference>
<evidence type="ECO:0000256" key="5">
    <source>
        <dbReference type="ARBA" id="ARBA00022741"/>
    </source>
</evidence>
<evidence type="ECO:0000256" key="4">
    <source>
        <dbReference type="ARBA" id="ARBA00022481"/>
    </source>
</evidence>
<dbReference type="SUPFAM" id="SSF52540">
    <property type="entry name" value="P-loop containing nucleoside triphosphate hydrolases"/>
    <property type="match status" value="1"/>
</dbReference>
<organism evidence="10 11">
    <name type="scientific">Mycena maculata</name>
    <dbReference type="NCBI Taxonomy" id="230809"/>
    <lineage>
        <taxon>Eukaryota</taxon>
        <taxon>Fungi</taxon>
        <taxon>Dikarya</taxon>
        <taxon>Basidiomycota</taxon>
        <taxon>Agaricomycotina</taxon>
        <taxon>Agaricomycetes</taxon>
        <taxon>Agaricomycetidae</taxon>
        <taxon>Agaricales</taxon>
        <taxon>Marasmiineae</taxon>
        <taxon>Mycenaceae</taxon>
        <taxon>Mycena</taxon>
    </lineage>
</organism>
<reference evidence="10" key="1">
    <citation type="submission" date="2023-03" db="EMBL/GenBank/DDBJ databases">
        <title>Massive genome expansion in bonnet fungi (Mycena s.s.) driven by repeated elements and novel gene families across ecological guilds.</title>
        <authorList>
            <consortium name="Lawrence Berkeley National Laboratory"/>
            <person name="Harder C.B."/>
            <person name="Miyauchi S."/>
            <person name="Viragh M."/>
            <person name="Kuo A."/>
            <person name="Thoen E."/>
            <person name="Andreopoulos B."/>
            <person name="Lu D."/>
            <person name="Skrede I."/>
            <person name="Drula E."/>
            <person name="Henrissat B."/>
            <person name="Morin E."/>
            <person name="Kohler A."/>
            <person name="Barry K."/>
            <person name="LaButti K."/>
            <person name="Morin E."/>
            <person name="Salamov A."/>
            <person name="Lipzen A."/>
            <person name="Mereny Z."/>
            <person name="Hegedus B."/>
            <person name="Baldrian P."/>
            <person name="Stursova M."/>
            <person name="Weitz H."/>
            <person name="Taylor A."/>
            <person name="Grigoriev I.V."/>
            <person name="Nagy L.G."/>
            <person name="Martin F."/>
            <person name="Kauserud H."/>
        </authorList>
    </citation>
    <scope>NUCLEOTIDE SEQUENCE</scope>
    <source>
        <strain evidence="10">CBHHK188m</strain>
    </source>
</reference>
<dbReference type="PROSITE" id="PS51421">
    <property type="entry name" value="RAS"/>
    <property type="match status" value="1"/>
</dbReference>
<evidence type="ECO:0000256" key="7">
    <source>
        <dbReference type="ARBA" id="ARBA00023136"/>
    </source>
</evidence>
<dbReference type="InterPro" id="IPR003578">
    <property type="entry name" value="Small_GTPase_Rho"/>
</dbReference>
<sequence>MSTTLRRKLVIVGDDTSGKTSLLIVCARGTFPEKDIPNVVHDYVADVDLDGQRMELALWDTVGEGHYGRLRPLSYPDSHVVLVCFAVDSPESLANVQEKLSAWAGEVRHYTGKRVPFLLVGCKTDLRGEPRVVEELSKIGRRPVTIEEGSAVAKKIGAHSYIECSAKSGNGIKEVFLAAAAAARFPRPLVHPYFGCSVL</sequence>
<dbReference type="PROSITE" id="PS51419">
    <property type="entry name" value="RAB"/>
    <property type="match status" value="1"/>
</dbReference>
<keyword evidence="9" id="KW-0636">Prenylation</keyword>
<keyword evidence="11" id="KW-1185">Reference proteome</keyword>
<dbReference type="GO" id="GO:0005886">
    <property type="term" value="C:plasma membrane"/>
    <property type="evidence" value="ECO:0007669"/>
    <property type="project" value="UniProtKB-SubCell"/>
</dbReference>
<proteinExistence type="inferred from homology"/>
<dbReference type="EMBL" id="JARJLG010000193">
    <property type="protein sequence ID" value="KAJ7730101.1"/>
    <property type="molecule type" value="Genomic_DNA"/>
</dbReference>
<dbReference type="FunFam" id="3.40.50.300:FF:000983">
    <property type="entry name" value="Rho family GTPase"/>
    <property type="match status" value="1"/>
</dbReference>
<evidence type="ECO:0000256" key="1">
    <source>
        <dbReference type="ARBA" id="ARBA00004342"/>
    </source>
</evidence>
<keyword evidence="6" id="KW-0342">GTP-binding</keyword>
<dbReference type="Gene3D" id="3.40.50.300">
    <property type="entry name" value="P-loop containing nucleotide triphosphate hydrolases"/>
    <property type="match status" value="1"/>
</dbReference>
<evidence type="ECO:0000256" key="2">
    <source>
        <dbReference type="ARBA" id="ARBA00010142"/>
    </source>
</evidence>
<dbReference type="GO" id="GO:0007264">
    <property type="term" value="P:small GTPase-mediated signal transduction"/>
    <property type="evidence" value="ECO:0007669"/>
    <property type="project" value="InterPro"/>
</dbReference>
<keyword evidence="3" id="KW-1003">Cell membrane</keyword>
<dbReference type="Pfam" id="PF00071">
    <property type="entry name" value="Ras"/>
    <property type="match status" value="1"/>
</dbReference>
<dbReference type="InterPro" id="IPR005225">
    <property type="entry name" value="Small_GTP-bd"/>
</dbReference>
<name>A0AAD7HWV3_9AGAR</name>
<evidence type="ECO:0000256" key="3">
    <source>
        <dbReference type="ARBA" id="ARBA00022475"/>
    </source>
</evidence>
<dbReference type="Proteomes" id="UP001215280">
    <property type="component" value="Unassembled WGS sequence"/>
</dbReference>
<dbReference type="GO" id="GO:0005525">
    <property type="term" value="F:GTP binding"/>
    <property type="evidence" value="ECO:0007669"/>
    <property type="project" value="UniProtKB-KW"/>
</dbReference>
<dbReference type="InterPro" id="IPR001806">
    <property type="entry name" value="Small_GTPase"/>
</dbReference>
<dbReference type="SMART" id="SM00175">
    <property type="entry name" value="RAB"/>
    <property type="match status" value="1"/>
</dbReference>
<keyword evidence="8" id="KW-0449">Lipoprotein</keyword>
<dbReference type="AlphaFoldDB" id="A0AAD7HWV3"/>
<comment type="caution">
    <text evidence="10">The sequence shown here is derived from an EMBL/GenBank/DDBJ whole genome shotgun (WGS) entry which is preliminary data.</text>
</comment>
<evidence type="ECO:0000256" key="9">
    <source>
        <dbReference type="ARBA" id="ARBA00023289"/>
    </source>
</evidence>
<accession>A0AAD7HWV3</accession>
<comment type="similarity">
    <text evidence="2">Belongs to the small GTPase superfamily. Rho family.</text>
</comment>
<keyword evidence="5" id="KW-0547">Nucleotide-binding</keyword>
<evidence type="ECO:0000313" key="11">
    <source>
        <dbReference type="Proteomes" id="UP001215280"/>
    </source>
</evidence>
<protein>
    <submittedName>
        <fullName evidence="10">GTP-binding protein rho1</fullName>
    </submittedName>
</protein>
<comment type="subcellular location">
    <subcellularLocation>
        <location evidence="1">Cell membrane</location>
        <topology evidence="1">Lipid-anchor</topology>
        <orientation evidence="1">Cytoplasmic side</orientation>
    </subcellularLocation>
</comment>
<keyword evidence="7" id="KW-0472">Membrane</keyword>
<dbReference type="SMART" id="SM00174">
    <property type="entry name" value="RHO"/>
    <property type="match status" value="1"/>
</dbReference>
<dbReference type="InterPro" id="IPR027417">
    <property type="entry name" value="P-loop_NTPase"/>
</dbReference>
<dbReference type="PRINTS" id="PR00449">
    <property type="entry name" value="RASTRNSFRMNG"/>
</dbReference>
<dbReference type="PROSITE" id="PS51420">
    <property type="entry name" value="RHO"/>
    <property type="match status" value="1"/>
</dbReference>
<keyword evidence="4" id="KW-0488">Methylation</keyword>
<dbReference type="NCBIfam" id="TIGR00231">
    <property type="entry name" value="small_GTP"/>
    <property type="match status" value="1"/>
</dbReference>
<evidence type="ECO:0000313" key="10">
    <source>
        <dbReference type="EMBL" id="KAJ7730101.1"/>
    </source>
</evidence>
<gene>
    <name evidence="10" type="ORF">DFH07DRAFT_906287</name>
</gene>
<dbReference type="GO" id="GO:0003924">
    <property type="term" value="F:GTPase activity"/>
    <property type="evidence" value="ECO:0007669"/>
    <property type="project" value="InterPro"/>
</dbReference>
<evidence type="ECO:0000256" key="8">
    <source>
        <dbReference type="ARBA" id="ARBA00023288"/>
    </source>
</evidence>
<evidence type="ECO:0000256" key="6">
    <source>
        <dbReference type="ARBA" id="ARBA00023134"/>
    </source>
</evidence>
<dbReference type="PANTHER" id="PTHR24072">
    <property type="entry name" value="RHO FAMILY GTPASE"/>
    <property type="match status" value="1"/>
</dbReference>